<dbReference type="EMBL" id="JAPWTJ010000013">
    <property type="protein sequence ID" value="KAJ8985497.1"/>
    <property type="molecule type" value="Genomic_DNA"/>
</dbReference>
<evidence type="ECO:0000256" key="1">
    <source>
        <dbReference type="ARBA" id="ARBA00022658"/>
    </source>
</evidence>
<dbReference type="Proteomes" id="UP001162164">
    <property type="component" value="Unassembled WGS sequence"/>
</dbReference>
<evidence type="ECO:0000259" key="4">
    <source>
        <dbReference type="PROSITE" id="PS51651"/>
    </source>
</evidence>
<keyword evidence="6" id="KW-1185">Reference proteome</keyword>
<dbReference type="InterPro" id="IPR046773">
    <property type="entry name" value="DOCKER_Lobe_C"/>
</dbReference>
<dbReference type="PROSITE" id="PS51651">
    <property type="entry name" value="DOCKER"/>
    <property type="match status" value="1"/>
</dbReference>
<organism evidence="5 6">
    <name type="scientific">Molorchus minor</name>
    <dbReference type="NCBI Taxonomy" id="1323400"/>
    <lineage>
        <taxon>Eukaryota</taxon>
        <taxon>Metazoa</taxon>
        <taxon>Ecdysozoa</taxon>
        <taxon>Arthropoda</taxon>
        <taxon>Hexapoda</taxon>
        <taxon>Insecta</taxon>
        <taxon>Pterygota</taxon>
        <taxon>Neoptera</taxon>
        <taxon>Endopterygota</taxon>
        <taxon>Coleoptera</taxon>
        <taxon>Polyphaga</taxon>
        <taxon>Cucujiformia</taxon>
        <taxon>Chrysomeloidea</taxon>
        <taxon>Cerambycidae</taxon>
        <taxon>Lamiinae</taxon>
        <taxon>Monochamini</taxon>
        <taxon>Molorchus</taxon>
    </lineage>
</organism>
<evidence type="ECO:0000313" key="6">
    <source>
        <dbReference type="Proteomes" id="UP001162164"/>
    </source>
</evidence>
<dbReference type="InterPro" id="IPR043161">
    <property type="entry name" value="DOCK_C_lobe_A"/>
</dbReference>
<reference evidence="5" key="1">
    <citation type="journal article" date="2023" name="Insect Mol. Biol.">
        <title>Genome sequencing provides insights into the evolution of gene families encoding plant cell wall-degrading enzymes in longhorned beetles.</title>
        <authorList>
            <person name="Shin N.R."/>
            <person name="Okamura Y."/>
            <person name="Kirsch R."/>
            <person name="Pauchet Y."/>
        </authorList>
    </citation>
    <scope>NUCLEOTIDE SEQUENCE</scope>
    <source>
        <strain evidence="5">MMC_N1</strain>
    </source>
</reference>
<feature type="domain" description="DOCKER" evidence="4">
    <location>
        <begin position="607"/>
        <end position="1028"/>
    </location>
</feature>
<evidence type="ECO:0000256" key="2">
    <source>
        <dbReference type="PROSITE-ProRule" id="PRU00984"/>
    </source>
</evidence>
<dbReference type="Pfam" id="PF20422">
    <property type="entry name" value="DHR-2_Lobe_B"/>
    <property type="match status" value="1"/>
</dbReference>
<name>A0ABQ9K647_9CUCU</name>
<proteinExistence type="inferred from homology"/>
<feature type="region of interest" description="Disordered" evidence="3">
    <location>
        <begin position="115"/>
        <end position="142"/>
    </location>
</feature>
<keyword evidence="1" id="KW-0344">Guanine-nucleotide releasing factor</keyword>
<sequence>MVEHLAHTRSLDAPRKIRFSEQFLDDISSLVRTVTAEIIAHSTGETRKAHKLNAALAFSSLTCYRLPTGVGSSNYLDPTTNNYKLRLLPCKILHEHYVPLNLPFASPFMSSSTNVSPSPSVTSSTSQNSFLSGPPPSQDRASTFAELSPEYRQHHFLTGMVLVDLATVLLETHQSSLHSKAVDIVRFLLSWHDNDPRYTSAEARQRVAALYLPLLSIAMDVLPFLHHFNIDKTQYNNEDMGPSNINQTVAMAIAGKLPPPTCDSFQTLQSRKMGINADVTRNLLTKESLSQWLGELTSSRLATLLHLLDACTSCFEYKARRRAPPPSGYTHAQGNQDMRSRLEDVILGQGSAREMMQRRKGGTPQASTEKVRWRKEQMLYKSNTDHVERPKDDAINDIYLEGHFATEASFIILDTLERCVAMISQWDSQQHLVGLALTVLLHALGKNQSTTVLPHMFASQRSLVFKFHGALFDEESTHCADLCLLLLKHCGSQIASVRSQAAASLYLLMRQTFQIGNNFARVKMQVTMSLSSLVGTSASFSDDSLRRSLKTILEYGERDTELQETTFPEQVRDLVFNLHMILSDTVKMKEFQEDPEMLLDLMYRIAKGYQNSPDLRLTWLANMAQKHMERGNHTEAGMCLVHSAALVAEYLVMLESLPHLPVGAAALEKVSPNVLEESAVSDDVLSPEREGGCLGSHFTEGGLLGLLEHAASSFNAAAMYEPMNDIYRVLIPIAEHNRDFKKLANIHGKLHDAYTRIDQLSGKRMFGTYFRVGFYGSKFGKNSYIKNRLLTKLPEIFSRLENFYAERFGSENVIIIKDSNIVDMNCLDPEKAYIQITYVEPYFEQYELRYRQTHFDKNFNIKRFVYATPFTMTEQYKRKTILTTAVHFPYVKTRIQVVARTQITLIPIEVAIEDIQKKTAELATATQQEPPDPKILQMVLQGCIGTTVNQGPLEMALTFLPADGKALTRHQNKLRLCFKDFSKKKNKNLIGPDQRDYQRELDRNYKRFVEKLQPASQSTIYYNYKYKSNCVIKTYLQSKTVDR</sequence>
<gene>
    <name evidence="5" type="ORF">NQ317_015036</name>
</gene>
<accession>A0ABQ9K647</accession>
<dbReference type="Gene3D" id="1.20.58.740">
    <property type="match status" value="1"/>
</dbReference>
<dbReference type="InterPro" id="IPR046770">
    <property type="entry name" value="DOCKER_Lobe_B"/>
</dbReference>
<dbReference type="InterPro" id="IPR026791">
    <property type="entry name" value="DOCK"/>
</dbReference>
<evidence type="ECO:0000256" key="3">
    <source>
        <dbReference type="SAM" id="MobiDB-lite"/>
    </source>
</evidence>
<dbReference type="Pfam" id="PF06920">
    <property type="entry name" value="DHR-2_Lobe_A"/>
    <property type="match status" value="1"/>
</dbReference>
<dbReference type="InterPro" id="IPR046769">
    <property type="entry name" value="DOCKER_Lobe_A"/>
</dbReference>
<dbReference type="PANTHER" id="PTHR23317:SF76">
    <property type="entry name" value="LD20667P"/>
    <property type="match status" value="1"/>
</dbReference>
<evidence type="ECO:0000313" key="5">
    <source>
        <dbReference type="EMBL" id="KAJ8985497.1"/>
    </source>
</evidence>
<dbReference type="InterPro" id="IPR027357">
    <property type="entry name" value="DOCKER_dom"/>
</dbReference>
<dbReference type="Pfam" id="PF20421">
    <property type="entry name" value="DHR-2_Lobe_C"/>
    <property type="match status" value="1"/>
</dbReference>
<dbReference type="InterPro" id="IPR043162">
    <property type="entry name" value="DOCK_C_lobe_C"/>
</dbReference>
<dbReference type="Gene3D" id="1.25.40.410">
    <property type="match status" value="1"/>
</dbReference>
<feature type="compositionally biased region" description="Low complexity" evidence="3">
    <location>
        <begin position="115"/>
        <end position="132"/>
    </location>
</feature>
<protein>
    <recommendedName>
        <fullName evidence="4">DOCKER domain-containing protein</fullName>
    </recommendedName>
</protein>
<comment type="similarity">
    <text evidence="2">Belongs to the DOCK family.</text>
</comment>
<dbReference type="PANTHER" id="PTHR23317">
    <property type="entry name" value="DEDICATOR OF CYTOKINESIS DOCK"/>
    <property type="match status" value="1"/>
</dbReference>
<comment type="caution">
    <text evidence="5">The sequence shown here is derived from an EMBL/GenBank/DDBJ whole genome shotgun (WGS) entry which is preliminary data.</text>
</comment>